<name>A0A6S7IV02_PARCT</name>
<dbReference type="InterPro" id="IPR000477">
    <property type="entry name" value="RT_dom"/>
</dbReference>
<dbReference type="SUPFAM" id="SSF56672">
    <property type="entry name" value="DNA/RNA polymerases"/>
    <property type="match status" value="1"/>
</dbReference>
<dbReference type="Pfam" id="PF00078">
    <property type="entry name" value="RVT_1"/>
    <property type="match status" value="1"/>
</dbReference>
<dbReference type="FunFam" id="3.30.70.270:FF:000026">
    <property type="entry name" value="Transposon Ty3-G Gag-Pol polyprotein"/>
    <property type="match status" value="1"/>
</dbReference>
<accession>A0A6S7IV02</accession>
<proteinExistence type="predicted"/>
<dbReference type="Proteomes" id="UP001152795">
    <property type="component" value="Unassembled WGS sequence"/>
</dbReference>
<dbReference type="EMBL" id="CACRXK020011138">
    <property type="protein sequence ID" value="CAB4020809.1"/>
    <property type="molecule type" value="Genomic_DNA"/>
</dbReference>
<organism evidence="1 2">
    <name type="scientific">Paramuricea clavata</name>
    <name type="common">Red gorgonian</name>
    <name type="synonym">Violescent sea-whip</name>
    <dbReference type="NCBI Taxonomy" id="317549"/>
    <lineage>
        <taxon>Eukaryota</taxon>
        <taxon>Metazoa</taxon>
        <taxon>Cnidaria</taxon>
        <taxon>Anthozoa</taxon>
        <taxon>Octocorallia</taxon>
        <taxon>Malacalcyonacea</taxon>
        <taxon>Plexauridae</taxon>
        <taxon>Paramuricea</taxon>
    </lineage>
</organism>
<dbReference type="Gene3D" id="3.10.20.370">
    <property type="match status" value="1"/>
</dbReference>
<dbReference type="PANTHER" id="PTHR37984:SF8">
    <property type="entry name" value="CCHC-TYPE DOMAIN-CONTAINING PROTEIN"/>
    <property type="match status" value="1"/>
</dbReference>
<dbReference type="AlphaFoldDB" id="A0A6S7IV02"/>
<comment type="caution">
    <text evidence="1">The sequence shown here is derived from an EMBL/GenBank/DDBJ whole genome shotgun (WGS) entry which is preliminary data.</text>
</comment>
<evidence type="ECO:0000313" key="2">
    <source>
        <dbReference type="Proteomes" id="UP001152795"/>
    </source>
</evidence>
<feature type="non-terminal residue" evidence="1">
    <location>
        <position position="309"/>
    </location>
</feature>
<gene>
    <name evidence="1" type="ORF">PACLA_8A065909</name>
</gene>
<reference evidence="1" key="1">
    <citation type="submission" date="2020-04" db="EMBL/GenBank/DDBJ databases">
        <authorList>
            <person name="Alioto T."/>
            <person name="Alioto T."/>
            <person name="Gomez Garrido J."/>
        </authorList>
    </citation>
    <scope>NUCLEOTIDE SEQUENCE</scope>
    <source>
        <strain evidence="1">A484AB</strain>
    </source>
</reference>
<dbReference type="PANTHER" id="PTHR37984">
    <property type="entry name" value="PROTEIN CBG26694"/>
    <property type="match status" value="1"/>
</dbReference>
<dbReference type="InterPro" id="IPR050951">
    <property type="entry name" value="Retrovirus_Pol_polyprotein"/>
</dbReference>
<protein>
    <submittedName>
        <fullName evidence="1">Uncharacterized protein</fullName>
    </submittedName>
</protein>
<dbReference type="OrthoDB" id="5987296at2759"/>
<dbReference type="InterPro" id="IPR043502">
    <property type="entry name" value="DNA/RNA_pol_sf"/>
</dbReference>
<sequence>MPFGIATAPEEYQRRQHEVLEGFPGIHVIADDILITGQGETQEEALRDHDRNLVALLQRAREVNLKLNPKKLKLRLNEVPYIGHLLTPDGVKPDPEKVRAVQDMPRPDGRNRAEKVKAHVQRFLGFVNYLAKFVPHLADESEHLRRLTDKDAEWVWEKHHQDAFDRIKKLVANHPVLCYYDISKPVSIQCDSSETGLGAALLQDGQPVAFASRTLTPTERGYAQIEKECLAIVFLCDRFNQYIYGRKSVDVQSDHKPLEAIFGKPLTAAPKRLQGMLLRLQKYNLKVRYKKGTEMFIADTLSRAPLPDV</sequence>
<dbReference type="FunFam" id="3.10.20.370:FF:000001">
    <property type="entry name" value="Retrovirus-related Pol polyprotein from transposon 17.6-like protein"/>
    <property type="match status" value="1"/>
</dbReference>
<dbReference type="InterPro" id="IPR041577">
    <property type="entry name" value="RT_RNaseH_2"/>
</dbReference>
<keyword evidence="2" id="KW-1185">Reference proteome</keyword>
<dbReference type="Pfam" id="PF17919">
    <property type="entry name" value="RT_RNaseH_2"/>
    <property type="match status" value="1"/>
</dbReference>
<dbReference type="InterPro" id="IPR043128">
    <property type="entry name" value="Rev_trsase/Diguanyl_cyclase"/>
</dbReference>
<dbReference type="Gene3D" id="3.30.70.270">
    <property type="match status" value="2"/>
</dbReference>
<dbReference type="CDD" id="cd09274">
    <property type="entry name" value="RNase_HI_RT_Ty3"/>
    <property type="match status" value="1"/>
</dbReference>
<evidence type="ECO:0000313" key="1">
    <source>
        <dbReference type="EMBL" id="CAB4020809.1"/>
    </source>
</evidence>